<feature type="transmembrane region" description="Helical" evidence="1">
    <location>
        <begin position="6"/>
        <end position="25"/>
    </location>
</feature>
<dbReference type="Proteomes" id="UP000831786">
    <property type="component" value="Chromosome"/>
</dbReference>
<reference evidence="2 3" key="1">
    <citation type="submission" date="2022-04" db="EMBL/GenBank/DDBJ databases">
        <title>Leucobacter sp. isolated from rhizosphere of garlic.</title>
        <authorList>
            <person name="Won M."/>
            <person name="Lee C.-M."/>
            <person name="Woen H.-Y."/>
            <person name="Kwon S.-W."/>
        </authorList>
    </citation>
    <scope>NUCLEOTIDE SEQUENCE [LARGE SCALE GENOMIC DNA]</scope>
    <source>
        <strain evidence="2 3">H21R-40</strain>
    </source>
</reference>
<sequence length="101" mass="11376">MELVISVLALIAMLGAITLLVLLFIDRLRARRRQRAMEEALQLAMDAFTASVEPVAVRADSEAGRRLISEIRRRGSCGCPDCEEERRIAHAEQQQQQGDER</sequence>
<evidence type="ECO:0000313" key="2">
    <source>
        <dbReference type="EMBL" id="UOQ58129.1"/>
    </source>
</evidence>
<evidence type="ECO:0000313" key="3">
    <source>
        <dbReference type="Proteomes" id="UP000831786"/>
    </source>
</evidence>
<dbReference type="EMBL" id="CP095045">
    <property type="protein sequence ID" value="UOQ58129.1"/>
    <property type="molecule type" value="Genomic_DNA"/>
</dbReference>
<keyword evidence="1" id="KW-0812">Transmembrane</keyword>
<keyword evidence="1" id="KW-0472">Membrane</keyword>
<gene>
    <name evidence="2" type="ORF">MUN78_04585</name>
</gene>
<proteinExistence type="predicted"/>
<evidence type="ECO:0000256" key="1">
    <source>
        <dbReference type="SAM" id="Phobius"/>
    </source>
</evidence>
<keyword evidence="3" id="KW-1185">Reference proteome</keyword>
<dbReference type="RefSeq" id="WP_244729126.1">
    <property type="nucleotide sequence ID" value="NZ_CP095045.1"/>
</dbReference>
<evidence type="ECO:0008006" key="4">
    <source>
        <dbReference type="Google" id="ProtNLM"/>
    </source>
</evidence>
<keyword evidence="1" id="KW-1133">Transmembrane helix</keyword>
<name>A0ABY4FPC2_9MICO</name>
<organism evidence="2 3">
    <name type="scientific">Leucobacter allii</name>
    <dbReference type="NCBI Taxonomy" id="2932247"/>
    <lineage>
        <taxon>Bacteria</taxon>
        <taxon>Bacillati</taxon>
        <taxon>Actinomycetota</taxon>
        <taxon>Actinomycetes</taxon>
        <taxon>Micrococcales</taxon>
        <taxon>Microbacteriaceae</taxon>
        <taxon>Leucobacter</taxon>
    </lineage>
</organism>
<protein>
    <recommendedName>
        <fullName evidence="4">Histidine kinase</fullName>
    </recommendedName>
</protein>
<accession>A0ABY4FPC2</accession>